<evidence type="ECO:0000313" key="3">
    <source>
        <dbReference type="Proteomes" id="UP000290289"/>
    </source>
</evidence>
<dbReference type="AlphaFoldDB" id="A0A498I582"/>
<feature type="transmembrane region" description="Helical" evidence="1">
    <location>
        <begin position="118"/>
        <end position="140"/>
    </location>
</feature>
<dbReference type="Proteomes" id="UP000290289">
    <property type="component" value="Chromosome 14"/>
</dbReference>
<reference evidence="2 3" key="1">
    <citation type="submission" date="2018-10" db="EMBL/GenBank/DDBJ databases">
        <title>A high-quality apple genome assembly.</title>
        <authorList>
            <person name="Hu J."/>
        </authorList>
    </citation>
    <scope>NUCLEOTIDE SEQUENCE [LARGE SCALE GENOMIC DNA]</scope>
    <source>
        <strain evidence="3">cv. HFTH1</strain>
        <tissue evidence="2">Young leaf</tissue>
    </source>
</reference>
<evidence type="ECO:0000256" key="1">
    <source>
        <dbReference type="SAM" id="Phobius"/>
    </source>
</evidence>
<keyword evidence="1" id="KW-1133">Transmembrane helix</keyword>
<name>A0A498I582_MALDO</name>
<comment type="caution">
    <text evidence="2">The sequence shown here is derived from an EMBL/GenBank/DDBJ whole genome shotgun (WGS) entry which is preliminary data.</text>
</comment>
<keyword evidence="1" id="KW-0812">Transmembrane</keyword>
<proteinExistence type="predicted"/>
<feature type="transmembrane region" description="Helical" evidence="1">
    <location>
        <begin position="152"/>
        <end position="172"/>
    </location>
</feature>
<dbReference type="EMBL" id="RDQH01000340">
    <property type="protein sequence ID" value="RXH76263.1"/>
    <property type="molecule type" value="Genomic_DNA"/>
</dbReference>
<dbReference type="CDD" id="cd00118">
    <property type="entry name" value="LysM"/>
    <property type="match status" value="1"/>
</dbReference>
<feature type="transmembrane region" description="Helical" evidence="1">
    <location>
        <begin position="15"/>
        <end position="35"/>
    </location>
</feature>
<dbReference type="Gene3D" id="3.10.350.10">
    <property type="entry name" value="LysM domain"/>
    <property type="match status" value="1"/>
</dbReference>
<dbReference type="InterPro" id="IPR018392">
    <property type="entry name" value="LysM"/>
</dbReference>
<dbReference type="PANTHER" id="PTHR33648:SF33">
    <property type="entry name" value="PEPTIDOGLYCAN-BINDING LYSM DOMAIN PROTEIN"/>
    <property type="match status" value="1"/>
</dbReference>
<protein>
    <recommendedName>
        <fullName evidence="4">LysM domain-containing protein</fullName>
    </recommendedName>
</protein>
<sequence length="272" mass="30222">MVYVLSSPTTMAAKISWYCALFVAVMLVLSCCESLSGESEYRGRMVQLQIDDDHMEYMPCDEIYVVREGETLQTITEKCGDPYIVDENPHIDDSDDVFPGLVIKITPFKQSCGWDQWVVFYFCLFFLLLFHLLMGLPIFLSGLSNSSTPVGIPFHGPSLLCFSAIVPVFYPARVFPTPPRSSCCLSFSTVLLGNFPELLSDGWLLSCRLSFVDGCAQVASVEVMINGGRRIGWLADSWIGGGEHNGWFSDVLLPVLCLSIGIKWAFICFVNG</sequence>
<dbReference type="InterPro" id="IPR036779">
    <property type="entry name" value="LysM_dom_sf"/>
</dbReference>
<keyword evidence="3" id="KW-1185">Reference proteome</keyword>
<keyword evidence="1" id="KW-0472">Membrane</keyword>
<gene>
    <name evidence="2" type="ORF">DVH24_019151</name>
</gene>
<dbReference type="PANTHER" id="PTHR33648">
    <property type="entry name" value="EMBRYO SAC 1"/>
    <property type="match status" value="1"/>
</dbReference>
<evidence type="ECO:0008006" key="4">
    <source>
        <dbReference type="Google" id="ProtNLM"/>
    </source>
</evidence>
<organism evidence="2 3">
    <name type="scientific">Malus domestica</name>
    <name type="common">Apple</name>
    <name type="synonym">Pyrus malus</name>
    <dbReference type="NCBI Taxonomy" id="3750"/>
    <lineage>
        <taxon>Eukaryota</taxon>
        <taxon>Viridiplantae</taxon>
        <taxon>Streptophyta</taxon>
        <taxon>Embryophyta</taxon>
        <taxon>Tracheophyta</taxon>
        <taxon>Spermatophyta</taxon>
        <taxon>Magnoliopsida</taxon>
        <taxon>eudicotyledons</taxon>
        <taxon>Gunneridae</taxon>
        <taxon>Pentapetalae</taxon>
        <taxon>rosids</taxon>
        <taxon>fabids</taxon>
        <taxon>Rosales</taxon>
        <taxon>Rosaceae</taxon>
        <taxon>Amygdaloideae</taxon>
        <taxon>Maleae</taxon>
        <taxon>Malus</taxon>
    </lineage>
</organism>
<dbReference type="STRING" id="3750.A0A498I582"/>
<accession>A0A498I582</accession>
<evidence type="ECO:0000313" key="2">
    <source>
        <dbReference type="EMBL" id="RXH76263.1"/>
    </source>
</evidence>